<dbReference type="Pfam" id="PF02825">
    <property type="entry name" value="WWE"/>
    <property type="match status" value="1"/>
</dbReference>
<dbReference type="KEGG" id="tpal:117641096"/>
<name>A0A6P8YJG4_THRPL</name>
<evidence type="ECO:0000259" key="4">
    <source>
        <dbReference type="PROSITE" id="PS51043"/>
    </source>
</evidence>
<feature type="region of interest" description="Disordered" evidence="2">
    <location>
        <begin position="251"/>
        <end position="425"/>
    </location>
</feature>
<reference evidence="6" key="1">
    <citation type="submission" date="2025-08" db="UniProtKB">
        <authorList>
            <consortium name="RefSeq"/>
        </authorList>
    </citation>
    <scope>IDENTIFICATION</scope>
    <source>
        <tissue evidence="6">Total insect</tissue>
    </source>
</reference>
<dbReference type="AlphaFoldDB" id="A0A6P8YJG4"/>
<dbReference type="InterPro" id="IPR057825">
    <property type="entry name" value="WWE_SEC23-DDH2"/>
</dbReference>
<feature type="compositionally biased region" description="Low complexity" evidence="2">
    <location>
        <begin position="75"/>
        <end position="97"/>
    </location>
</feature>
<dbReference type="RefSeq" id="XP_034234092.1">
    <property type="nucleotide sequence ID" value="XM_034378201.1"/>
</dbReference>
<gene>
    <name evidence="6" type="primary">LOC117641096</name>
</gene>
<feature type="region of interest" description="Disordered" evidence="2">
    <location>
        <begin position="848"/>
        <end position="888"/>
    </location>
</feature>
<protein>
    <submittedName>
        <fullName evidence="6">Phospholipase DDHD2-like isoform X1</fullName>
    </submittedName>
</protein>
<feature type="region of interest" description="Disordered" evidence="2">
    <location>
        <begin position="69"/>
        <end position="97"/>
    </location>
</feature>
<dbReference type="PROSITE" id="PS50918">
    <property type="entry name" value="WWE"/>
    <property type="match status" value="1"/>
</dbReference>
<accession>A0A6P8YJG4</accession>
<dbReference type="GO" id="GO:0004620">
    <property type="term" value="F:phospholipase activity"/>
    <property type="evidence" value="ECO:0007669"/>
    <property type="project" value="TreeGrafter"/>
</dbReference>
<feature type="compositionally biased region" description="Low complexity" evidence="2">
    <location>
        <begin position="294"/>
        <end position="304"/>
    </location>
</feature>
<feature type="domain" description="DDHD" evidence="4">
    <location>
        <begin position="916"/>
        <end position="1120"/>
    </location>
</feature>
<sequence length="1207" mass="127757">MDDKRRSDTFKSPSNLLLSGARGGFSLDDITASPLLVPVTENSSSVLTGDVDVDLSAGSSSVLLPAPSPVPASAPAPAAAPAAAPGWDPASSAASSAAPSGFASTFGSFTSALFGALPSAAVPGPAAPPAGPVGQPAPAANTDTAEDAFQPVSLEPATGPTPTFYNPGNIPGLGAGHGAGHGAPPRPHYAPPTVNQVGGGRPFVPQPSDLYLTRSSPQLQGQGLGQGPPLAGRPLAAPPVETAAPAAVEPLFLTPTGPPAASPFATPTHSTSVPSSGPPSRPPSRPPSGPPLPSFGAPPAFGTPTGPPPAFGTPTSPPPAFGTPTSPPAAAFGTPTGHPPPPGPLYSVGAAPPPGGSSFGSPVAPVPVPSSLFGTPAGPPPPTSAFGTPTGPPTSGSPFTTPTGPPPGPGFGPPPSTNAASGNAFRLGGRRPVYAPVPGLETAVAAAPAPALSTLTSAPVFGVGATPMNPVVMAPTVDSPSLPPQVTPEVFGSGEYYQEAAMPLENSSSIMYRPVYQHWFYKREVDGKVCWQPFSMADSMALESQFLSPDLTSETEVPTDGSRYNVNILRRQRAAVYWEEAPSEVRRCSWYYKNHADSRYVPYDENVATRLEEEYKLCYTKNDWQGRVEFPNGEVVVFHSANAMAHYLTSTSPDAWGNTPVSPNMYTDGTQHRPRVVKRGVDEFDIESGESETVDHLLFIVHGIGSACDLKFRSVVEVVDDFRSVTQQLVESHFSASVESGKARRIEVLPVSWHAKLHSEDIERQLKSITLPSIPWLRNLTNDTLIDILFYTSPIYCQTIIDTVGKEMNRLYDLFLKRNPSFTGGVSLGGHSLGSLILFDLLWHQKGGSQPATPKNSPSTPPASDVGETIPENPEDAEKEGPSRLGPMKSKLSRKISYVMMGPAGTGQPFITYPQLIFSPENFFALGSPIGVFVTVRGIDKLGEDFKFPTCPAFFNIFHPYDLVAYRVETLIRSDMENVPPVLIPHHKGRKRMHLELKETVARMGADLKQRVFDSVRSTWNSVYQLASFHRNNESLTDEMNKALENEMLQQSMGECSSSAESESNLNIAVGKLNGGRRIDYVLQEAPLESFNGYLFSIGSHLCYWKSEDTMLLMLKEMYRSSGVNVDSQVPQQQINPPLGILSSSSTSEALNTYSQAFSSSEPALLEPSPLFPTSSHSQQTIGMDPTAPPSDSRVAGPPPVSGFYRK</sequence>
<feature type="compositionally biased region" description="Pro residues" evidence="2">
    <location>
        <begin position="403"/>
        <end position="416"/>
    </location>
</feature>
<dbReference type="GO" id="GO:0030134">
    <property type="term" value="C:COPII-coated ER to Golgi transport vesicle"/>
    <property type="evidence" value="ECO:0007669"/>
    <property type="project" value="TreeGrafter"/>
</dbReference>
<organism evidence="6">
    <name type="scientific">Thrips palmi</name>
    <name type="common">Melon thrips</name>
    <dbReference type="NCBI Taxonomy" id="161013"/>
    <lineage>
        <taxon>Eukaryota</taxon>
        <taxon>Metazoa</taxon>
        <taxon>Ecdysozoa</taxon>
        <taxon>Arthropoda</taxon>
        <taxon>Hexapoda</taxon>
        <taxon>Insecta</taxon>
        <taxon>Pterygota</taxon>
        <taxon>Neoptera</taxon>
        <taxon>Paraneoptera</taxon>
        <taxon>Thysanoptera</taxon>
        <taxon>Terebrantia</taxon>
        <taxon>Thripoidea</taxon>
        <taxon>Thripidae</taxon>
        <taxon>Thrips</taxon>
    </lineage>
</organism>
<feature type="region of interest" description="Disordered" evidence="2">
    <location>
        <begin position="152"/>
        <end position="237"/>
    </location>
</feature>
<comment type="similarity">
    <text evidence="1">Belongs to the PA-PLA1 family.</text>
</comment>
<dbReference type="PRINTS" id="PR01217">
    <property type="entry name" value="PRICHEXTENSN"/>
</dbReference>
<dbReference type="PANTHER" id="PTHR23509">
    <property type="entry name" value="PA-PL1 PHOSPHOLIPASE FAMILY"/>
    <property type="match status" value="1"/>
</dbReference>
<evidence type="ECO:0000259" key="3">
    <source>
        <dbReference type="PROSITE" id="PS50918"/>
    </source>
</evidence>
<feature type="compositionally biased region" description="Polar residues" evidence="2">
    <location>
        <begin position="848"/>
        <end position="858"/>
    </location>
</feature>
<feature type="compositionally biased region" description="Pro residues" evidence="2">
    <location>
        <begin position="276"/>
        <end position="293"/>
    </location>
</feature>
<evidence type="ECO:0000313" key="6">
    <source>
        <dbReference type="RefSeq" id="XP_034234092.1"/>
    </source>
</evidence>
<dbReference type="Pfam" id="PF02862">
    <property type="entry name" value="DDHD"/>
    <property type="match status" value="1"/>
</dbReference>
<dbReference type="OrthoDB" id="69269at2759"/>
<dbReference type="Pfam" id="PF23464">
    <property type="entry name" value="WWE_3"/>
    <property type="match status" value="1"/>
</dbReference>
<feature type="compositionally biased region" description="Gly residues" evidence="2">
    <location>
        <begin position="171"/>
        <end position="181"/>
    </location>
</feature>
<dbReference type="PANTHER" id="PTHR23509:SF10">
    <property type="entry name" value="LD21067P"/>
    <property type="match status" value="1"/>
</dbReference>
<dbReference type="InterPro" id="IPR004177">
    <property type="entry name" value="DDHD_dom"/>
</dbReference>
<feature type="domain" description="WWE" evidence="3">
    <location>
        <begin position="503"/>
        <end position="587"/>
    </location>
</feature>
<keyword evidence="5" id="KW-1185">Reference proteome</keyword>
<feature type="compositionally biased region" description="Low complexity" evidence="2">
    <location>
        <begin position="1164"/>
        <end position="1173"/>
    </location>
</feature>
<proteinExistence type="inferred from homology"/>
<feature type="compositionally biased region" description="Low complexity" evidence="2">
    <location>
        <begin position="384"/>
        <end position="402"/>
    </location>
</feature>
<dbReference type="SMART" id="SM01127">
    <property type="entry name" value="DDHD"/>
    <property type="match status" value="1"/>
</dbReference>
<dbReference type="GO" id="GO:0046872">
    <property type="term" value="F:metal ion binding"/>
    <property type="evidence" value="ECO:0007669"/>
    <property type="project" value="InterPro"/>
</dbReference>
<feature type="compositionally biased region" description="Pro residues" evidence="2">
    <location>
        <begin position="305"/>
        <end position="327"/>
    </location>
</feature>
<feature type="region of interest" description="Disordered" evidence="2">
    <location>
        <begin position="1164"/>
        <end position="1207"/>
    </location>
</feature>
<dbReference type="Proteomes" id="UP000515158">
    <property type="component" value="Unplaced"/>
</dbReference>
<feature type="compositionally biased region" description="Low complexity" evidence="2">
    <location>
        <begin position="217"/>
        <end position="237"/>
    </location>
</feature>
<dbReference type="PROSITE" id="PS51043">
    <property type="entry name" value="DDHD"/>
    <property type="match status" value="1"/>
</dbReference>
<dbReference type="GeneID" id="117641096"/>
<evidence type="ECO:0000256" key="2">
    <source>
        <dbReference type="SAM" id="MobiDB-lite"/>
    </source>
</evidence>
<evidence type="ECO:0000256" key="1">
    <source>
        <dbReference type="ARBA" id="ARBA00038464"/>
    </source>
</evidence>
<dbReference type="InParanoid" id="A0A6P8YJG4"/>
<feature type="compositionally biased region" description="Low complexity" evidence="2">
    <location>
        <begin position="359"/>
        <end position="376"/>
    </location>
</feature>
<dbReference type="InterPro" id="IPR058055">
    <property type="entry name" value="PA-PLA1"/>
</dbReference>
<dbReference type="InterPro" id="IPR004170">
    <property type="entry name" value="WWE_dom"/>
</dbReference>
<evidence type="ECO:0000313" key="5">
    <source>
        <dbReference type="Proteomes" id="UP000515158"/>
    </source>
</evidence>